<dbReference type="Gene3D" id="1.20.120.720">
    <property type="entry name" value="Myosin VI head, motor domain, U50 subdomain"/>
    <property type="match status" value="1"/>
</dbReference>
<dbReference type="InterPro" id="IPR001609">
    <property type="entry name" value="Myosin_head_motor_dom-like"/>
</dbReference>
<dbReference type="Gene3D" id="3.40.850.10">
    <property type="entry name" value="Kinesin motor domain"/>
    <property type="match status" value="1"/>
</dbReference>
<dbReference type="STRING" id="1358809.S7WCK0"/>
<dbReference type="EMBL" id="ATCN01000210">
    <property type="protein sequence ID" value="EPR79532.1"/>
    <property type="molecule type" value="Genomic_DNA"/>
</dbReference>
<dbReference type="GO" id="GO:0016020">
    <property type="term" value="C:membrane"/>
    <property type="evidence" value="ECO:0007669"/>
    <property type="project" value="TreeGrafter"/>
</dbReference>
<evidence type="ECO:0000256" key="5">
    <source>
        <dbReference type="ARBA" id="ARBA00023203"/>
    </source>
</evidence>
<feature type="domain" description="Myosin motor" evidence="9">
    <location>
        <begin position="66"/>
        <end position="821"/>
    </location>
</feature>
<dbReference type="InParanoid" id="S7WCK0"/>
<proteinExistence type="inferred from homology"/>
<dbReference type="PROSITE" id="PS51456">
    <property type="entry name" value="MYOSIN_MOTOR"/>
    <property type="match status" value="1"/>
</dbReference>
<dbReference type="OrthoDB" id="6108017at2759"/>
<dbReference type="GO" id="GO:0051015">
    <property type="term" value="F:actin filament binding"/>
    <property type="evidence" value="ECO:0007669"/>
    <property type="project" value="TreeGrafter"/>
</dbReference>
<dbReference type="GO" id="GO:0005737">
    <property type="term" value="C:cytoplasm"/>
    <property type="evidence" value="ECO:0007669"/>
    <property type="project" value="TreeGrafter"/>
</dbReference>
<evidence type="ECO:0000256" key="8">
    <source>
        <dbReference type="SAM" id="MobiDB-lite"/>
    </source>
</evidence>
<evidence type="ECO:0000256" key="7">
    <source>
        <dbReference type="SAM" id="Coils"/>
    </source>
</evidence>
<dbReference type="Gene3D" id="1.20.58.530">
    <property type="match status" value="1"/>
</dbReference>
<keyword evidence="1 6" id="KW-0547">Nucleotide-binding</keyword>
<evidence type="ECO:0000313" key="10">
    <source>
        <dbReference type="EMBL" id="EPR79532.1"/>
    </source>
</evidence>
<dbReference type="PANTHER" id="PTHR13140:SF550">
    <property type="entry name" value="MYOSIN-IIIB ISOFORM X1"/>
    <property type="match status" value="1"/>
</dbReference>
<dbReference type="InterPro" id="IPR027417">
    <property type="entry name" value="P-loop_NTPase"/>
</dbReference>
<dbReference type="SMART" id="SM00242">
    <property type="entry name" value="MYSc"/>
    <property type="match status" value="1"/>
</dbReference>
<feature type="binding site" evidence="6">
    <location>
        <begin position="188"/>
        <end position="195"/>
    </location>
    <ligand>
        <name>ATP</name>
        <dbReference type="ChEBI" id="CHEBI:30616"/>
    </ligand>
</feature>
<comment type="caution">
    <text evidence="6">Lacks conserved residue(s) required for the propagation of feature annotation.</text>
</comment>
<dbReference type="PANTHER" id="PTHR13140">
    <property type="entry name" value="MYOSIN"/>
    <property type="match status" value="1"/>
</dbReference>
<dbReference type="GO" id="GO:0005524">
    <property type="term" value="F:ATP binding"/>
    <property type="evidence" value="ECO:0007669"/>
    <property type="project" value="UniProtKB-UniRule"/>
</dbReference>
<comment type="caution">
    <text evidence="10">The sequence shown here is derived from an EMBL/GenBank/DDBJ whole genome shotgun (WGS) entry which is preliminary data.</text>
</comment>
<dbReference type="PRINTS" id="PR00193">
    <property type="entry name" value="MYOSINHEAVY"/>
</dbReference>
<dbReference type="Pfam" id="PF00063">
    <property type="entry name" value="Myosin_head"/>
    <property type="match status" value="2"/>
</dbReference>
<reference evidence="11" key="1">
    <citation type="journal article" date="2013" name="PLoS Genet.">
        <title>The genome of Spraguea lophii and the basis of host-microsporidian interactions.</title>
        <authorList>
            <person name="Campbell S.E."/>
            <person name="Williams T.A."/>
            <person name="Yousuf A."/>
            <person name="Soanes D.M."/>
            <person name="Paszkiewicz K.H."/>
            <person name="Williams B.A.P."/>
        </authorList>
    </citation>
    <scope>NUCLEOTIDE SEQUENCE [LARGE SCALE GENOMIC DNA]</scope>
    <source>
        <strain evidence="11">42_110</strain>
    </source>
</reference>
<evidence type="ECO:0000259" key="9">
    <source>
        <dbReference type="PROSITE" id="PS51456"/>
    </source>
</evidence>
<feature type="coiled-coil region" evidence="7">
    <location>
        <begin position="1155"/>
        <end position="1201"/>
    </location>
</feature>
<organism evidence="10 11">
    <name type="scientific">Spraguea lophii (strain 42_110)</name>
    <name type="common">Microsporidian parasite</name>
    <dbReference type="NCBI Taxonomy" id="1358809"/>
    <lineage>
        <taxon>Eukaryota</taxon>
        <taxon>Fungi</taxon>
        <taxon>Fungi incertae sedis</taxon>
        <taxon>Microsporidia</taxon>
        <taxon>Spragueidae</taxon>
        <taxon>Spraguea</taxon>
    </lineage>
</organism>
<keyword evidence="2 6" id="KW-0067">ATP-binding</keyword>
<evidence type="ECO:0000256" key="1">
    <source>
        <dbReference type="ARBA" id="ARBA00022741"/>
    </source>
</evidence>
<feature type="region of interest" description="Disordered" evidence="8">
    <location>
        <begin position="622"/>
        <end position="641"/>
    </location>
</feature>
<dbReference type="CDD" id="cd00124">
    <property type="entry name" value="MYSc"/>
    <property type="match status" value="1"/>
</dbReference>
<dbReference type="FunCoup" id="S7WCK0">
    <property type="interactions" value="32"/>
</dbReference>
<dbReference type="HOGENOM" id="CLU_251570_0_0_1"/>
<dbReference type="GO" id="GO:0007015">
    <property type="term" value="P:actin filament organization"/>
    <property type="evidence" value="ECO:0007669"/>
    <property type="project" value="TreeGrafter"/>
</dbReference>
<dbReference type="VEuPathDB" id="MicrosporidiaDB:SLOPH_1377"/>
<protein>
    <submittedName>
        <fullName evidence="10">Myosin heavy chain</fullName>
    </submittedName>
</protein>
<gene>
    <name evidence="10" type="ORF">SLOPH_1377</name>
</gene>
<feature type="non-terminal residue" evidence="10">
    <location>
        <position position="1447"/>
    </location>
</feature>
<comment type="similarity">
    <text evidence="6">Belongs to the TRAFAC class myosin-kinesin ATPase superfamily. Myosin family.</text>
</comment>
<evidence type="ECO:0000313" key="11">
    <source>
        <dbReference type="Proteomes" id="UP000014978"/>
    </source>
</evidence>
<keyword evidence="4 6" id="KW-0505">Motor protein</keyword>
<evidence type="ECO:0000256" key="6">
    <source>
        <dbReference type="PROSITE-ProRule" id="PRU00782"/>
    </source>
</evidence>
<name>S7WCK0_SPRLO</name>
<evidence type="ECO:0000256" key="2">
    <source>
        <dbReference type="ARBA" id="ARBA00022840"/>
    </source>
</evidence>
<evidence type="ECO:0000256" key="4">
    <source>
        <dbReference type="ARBA" id="ARBA00023175"/>
    </source>
</evidence>
<dbReference type="SUPFAM" id="SSF52540">
    <property type="entry name" value="P-loop containing nucleoside triphosphate hydrolases"/>
    <property type="match status" value="1"/>
</dbReference>
<dbReference type="GO" id="GO:0000146">
    <property type="term" value="F:microfilament motor activity"/>
    <property type="evidence" value="ECO:0007669"/>
    <property type="project" value="TreeGrafter"/>
</dbReference>
<dbReference type="Proteomes" id="UP000014978">
    <property type="component" value="Unassembled WGS sequence"/>
</dbReference>
<accession>S7WCK0</accession>
<dbReference type="InterPro" id="IPR036961">
    <property type="entry name" value="Kinesin_motor_dom_sf"/>
</dbReference>
<keyword evidence="11" id="KW-1185">Reference proteome</keyword>
<sequence length="1447" mass="168693">MENIHMKTKKTKYKTCKESKNNILKEDSILEDDSNRNNISTDNKFIEDNKSLQIPESSINYESDINNINDLCLLKELSIENILQHLEYRYNRNITHTYVGPMIITLNPYTYFNDGHVVNASISSNINKQTDSINKKDINTETGLQNNDIFYNPPTTYTNTGYNYIYEMFKDIISSIELYKNQVVIITGESGSGKTVNTKIAMDYLLSYNKSNETTNSNNSEDNNIDINYTNNLNICIENIHPILEAFGNAKTTLNDNSSRFGKLIKIFYKKNNNNKSYSDYNITGLKIETYLLEKSRVTHQNINEFNYHIFYYTTMYYGINISDNRFISFDDNTEEVLFNKQYCIDNFKEVETALEKLNMDIEYVFNVIKCILYLGNIKVLENTGQSNSNITFTIKINEEIEFISSVLKYSDANSFVESLLIDKLVISREIITKHNDKNKIEEKIESISKNLYNGLFNHIIDNINSKLTPDDNLDGNSISDISDNENIYTISLVDIYGFEDNKNNDIEQFCINWANEKIQNEFIKDLFGRQLQKYKDEGIDIDLNGYSEGNSSNGSNTGIIYSNALSLIENKCGIVDLVDEECRLNGKVENLFVKINNFNKSNQSLVGLFKGYGNSNISSSNVSNNSSNVSSNNNNSSYKSTNNPLEIDNFYLHLKHYAGTIKYSLDNFLIKNRDKDSIDVIFKDIKNRKPGHKTILSSFKDSLNSLFSFILQSKVYYIRSIKPNNLKIFSYNKELVKNQLMTTGIVSVIETSKNGYFYDIEIDMFKNRYSDSIKYIMDNYFKDNCSDSLEILTKHIDMKIGKTKVFLKNNSLKILEDYKELIFRNKRIISESIRLYLNDRIKNRNIIGNYIKRYYINYNNSKNILSSTLKSYLFKKKLSISTDIISSAVKCYILKIKVARSNNIISSILKYQSFKIRVNRCRDKINAAIRLYLYNYNYSKYMINRYCRYLLELCDSFNSPELEKGDIEIVTENVQSNEETKIKEEINKNISTENLNIKNKLNEENKKICFINDDECNISSEYNNQIENELIQKPTTEIKMEKDEPMTHHSKMISELNKLSIGALKNKTNQELKVMVETIKEDLKGLKSDNNNKNKIKYLEDKIKIIEDFLNETTIQNDLESGSSFSSIIDINNKKTCNTCLDDKIHKDDCCKNCKTIETKYKIQTEELKKIKNNDTDKIISELQNKIKHLESQVKDDEKKEIQDNNMFANYAGLPISSHYDIFSCLIELYINESTLFDNYKNIKINNKNKIDSNINPSHTTLPFSNIFPKDEIYSLSYIAYNIIIRLRNNRKEIELFNIFISQLEGRIVRIENNIEKIAFILVNTLEIKKIINYRKYSKLKEEKDNEYSYDISNEYGRDYSFNKYIDEMDNKINTEDNNNYNHSNNNNNYNHTTNNILSMKDIEDISYKLDNLINILTVMITSYIISNIKKYIPLILEYDNFKKNI</sequence>
<dbReference type="Gene3D" id="1.10.10.820">
    <property type="match status" value="1"/>
</dbReference>
<keyword evidence="5 6" id="KW-0009">Actin-binding</keyword>
<dbReference type="GO" id="GO:0016459">
    <property type="term" value="C:myosin complex"/>
    <property type="evidence" value="ECO:0007669"/>
    <property type="project" value="UniProtKB-KW"/>
</dbReference>
<keyword evidence="7" id="KW-0175">Coiled coil</keyword>
<keyword evidence="3 6" id="KW-0518">Myosin</keyword>
<evidence type="ECO:0000256" key="3">
    <source>
        <dbReference type="ARBA" id="ARBA00023123"/>
    </source>
</evidence>